<protein>
    <submittedName>
        <fullName evidence="1">Uncharacterized protein</fullName>
    </submittedName>
</protein>
<sequence length="1800" mass="194469">MDTSNEMSDYLDFGIYDSDPIPDPLSPATLAMSPFSSIATIASNTFGDPADFAISGGSGFSDDIDSFGEMLDFPMCSGATANDGTASFSPFALTAPFPEFTDAQDHGAQSTLMQSHHELQLQPQQHASSADVDIAALLRQYNQGSTIDPIKQVSVAVLEPIVAVKQEPMDDVVMSINSSAVTRPSSISPAALFGTSNPSTQSSSTATSAATQNFSNLYPATLTRSASYASASEDEDEAHEAVTPDHFSGGRDHQVDVVTAASVDGSRKSSVAAAITGKRAREVDASVGSDRMNVKSKIGNSPPPPMDFSFAHREATPVRELSASHMDDTDGGFDGSASNARINIDTLKPLPLPSMFGGIKGKGGKKGGGLSSVVLEDPAEAGEDDDWRPTPEEYKKLSSKEKRQLRNKLSARAFRTRRKTYINELEDHIKDRDRLIDAIKGELMTSRSENDELKREIDALKKAAMEPVPSSLKEMTPAPTSALVAGLGLTTAHNQPGRQSSMSSINTYNPRKDVSGSTSAALSAMSPKFWGATSGGLGGGFTTCHTTFVPDLVLPLGSPPALTSPSSSSAYTSAYSSPGSSSSSASPYMFARANLNPLLNEPAMVASQQKSCDPASLSPTSTSISLLASTDGSDLSDSFGNWSAQNGFTWNNLDAYRMQLWSRMARDASYARQGVPMEMRPKFLREQHSKSSSSASVTEALSPVGSAAYAPAPPTYKESYDDPVPSITQIVQHTISTRLFSSFLNALKAPATTAAAGTGRLDTDKIADIVNGKAQLGVLPSEPPAYSEKHRASVPSAADTFDMEAEQALAMSFTNLKLATESIARSKSAAAGVVASGSSTVTRQRERIDIDIIAKNSTRGLPFSPVQGITRATMSASSDQETAPLLDPASGAVPAHSDSHRRSFLSGPSRGLTLLEKILTALTILFLLLAATFIGLFVGTNHQLGKERHHGPVTVTASPTGGHGITSTVIATSTVGKQRPFPGPTGKPGHGHHDNKETCLTKECVLLASDLLTSLDESVDPCQDFYSFANGGWLKSHSLPADRGVYGTFTELQDENRKVILSILEGKDDGKTSSGGSEEERAERANLKKLRAGYAACMDVDRINAQGTSPILPLIDEIKDILGPFFLPTHPSVATVSFAAQDPADDDWEGTYTPAYSVPEKLKVHAELVEDARKRSARAPMRSVSTESRAEESRSDAPSEVAKRDTEALTRALAFAHSRSVDALLGFAIEGDAGGEDPQVQELFMYQTGGGLPSKEYYEEKPILDFYTSVVADLLAELAQPTPSKKHAEDSEDLDAESWWSIGHQGGKDKSGKKIDKKKFVKQIKALAKNVVRFERELMRAGADIEDLFNPTFSYNPYPFNNLSKELSFMDLPAYISTFNTRKFPTKIVVTHPSYIHSVEKILSRTPDHVLSAYFVTRFGLSYSTLLGPQTPVRHATRRLQELLQGLKPGTPEDRQMFCQAYVDSQTGLGFLGGKEFVDRKFAGDSKQKAEKVIFDIIGAFKARLPSVPWMDKESAKAAQGKAETMLVKVGYPTSPNVSSAVALERFFAPLTIDRDFFANGLRTRVLAETRVWYRLGKERDRGEWEMVPQLVNAYYSPPDGEIVFPAGILQPPFFSAAWPDYLNYGAFGSVAAHELSHAFDNTGAQYDERGRLRDWWTNSTVKAFKEKAQCLARQYSNYTIDGPDGKPVHINGNLTNGEDLGDSGLTFAFSAWKNLTTSEQSLKLPGIKYTEEQLFFISSSRVWAQLIKPEAALARIRTDPHSPNQFRSNGQLSGFKKFAEVFNCPAGSPMNPKQRCDVW</sequence>
<evidence type="ECO:0000313" key="2">
    <source>
        <dbReference type="Proteomes" id="UP001227268"/>
    </source>
</evidence>
<proteinExistence type="predicted"/>
<name>A0ACC2W9W9_9TREE</name>
<evidence type="ECO:0000313" key="1">
    <source>
        <dbReference type="EMBL" id="KAJ9107402.1"/>
    </source>
</evidence>
<gene>
    <name evidence="1" type="ORF">QFC21_000852</name>
</gene>
<accession>A0ACC2W9W9</accession>
<dbReference type="EMBL" id="JASBWT010000002">
    <property type="protein sequence ID" value="KAJ9107402.1"/>
    <property type="molecule type" value="Genomic_DNA"/>
</dbReference>
<dbReference type="Proteomes" id="UP001227268">
    <property type="component" value="Unassembled WGS sequence"/>
</dbReference>
<comment type="caution">
    <text evidence="1">The sequence shown here is derived from an EMBL/GenBank/DDBJ whole genome shotgun (WGS) entry which is preliminary data.</text>
</comment>
<keyword evidence="2" id="KW-1185">Reference proteome</keyword>
<reference evidence="1" key="1">
    <citation type="submission" date="2023-04" db="EMBL/GenBank/DDBJ databases">
        <title>Draft Genome sequencing of Naganishia species isolated from polar environments using Oxford Nanopore Technology.</title>
        <authorList>
            <person name="Leo P."/>
            <person name="Venkateswaran K."/>
        </authorList>
    </citation>
    <scope>NUCLEOTIDE SEQUENCE</scope>
    <source>
        <strain evidence="1">MNA-CCFEE 5423</strain>
    </source>
</reference>
<organism evidence="1 2">
    <name type="scientific">Naganishia friedmannii</name>
    <dbReference type="NCBI Taxonomy" id="89922"/>
    <lineage>
        <taxon>Eukaryota</taxon>
        <taxon>Fungi</taxon>
        <taxon>Dikarya</taxon>
        <taxon>Basidiomycota</taxon>
        <taxon>Agaricomycotina</taxon>
        <taxon>Tremellomycetes</taxon>
        <taxon>Filobasidiales</taxon>
        <taxon>Filobasidiaceae</taxon>
        <taxon>Naganishia</taxon>
    </lineage>
</organism>